<dbReference type="AlphaFoldDB" id="A0A4U0SPK4"/>
<reference evidence="2 3" key="1">
    <citation type="submission" date="2019-04" db="EMBL/GenBank/DDBJ databases">
        <title>Streptomyces oryziradicis sp. nov., a novel actinomycete isolated from rhizosphere soil of rice (Oryza sativa L.).</title>
        <authorList>
            <person name="Li C."/>
        </authorList>
    </citation>
    <scope>NUCLEOTIDE SEQUENCE [LARGE SCALE GENOMIC DNA]</scope>
    <source>
        <strain evidence="2 3">NEAU-C40</strain>
    </source>
</reference>
<accession>A0A4U0SPK4</accession>
<dbReference type="EMBL" id="SUMC01000007">
    <property type="protein sequence ID" value="TKA11796.1"/>
    <property type="molecule type" value="Genomic_DNA"/>
</dbReference>
<name>A0A4U0SPK4_9ACTN</name>
<comment type="caution">
    <text evidence="2">The sequence shown here is derived from an EMBL/GenBank/DDBJ whole genome shotgun (WGS) entry which is preliminary data.</text>
</comment>
<gene>
    <name evidence="2" type="ORF">FCI23_10785</name>
</gene>
<sequence length="179" mass="19678">MLADRQRRSERPGRQRAGKGPEHGLSRSATAGRGLQLPTVRQRRSRPCPAWVGWVRPIGGHLCGRRLSYSVGMTITDVIHAAVFQIPESAWTPAVASGARQRFAGRAGLRNGDRVAADLSSGEQGQRLGARCRWLALGGLVSRVEWTRLRSQLLAFVLAFDAPPQEEFHRTDAHRGDVV</sequence>
<evidence type="ECO:0000313" key="2">
    <source>
        <dbReference type="EMBL" id="TKA11796.1"/>
    </source>
</evidence>
<evidence type="ECO:0000256" key="1">
    <source>
        <dbReference type="SAM" id="MobiDB-lite"/>
    </source>
</evidence>
<protein>
    <submittedName>
        <fullName evidence="2">Uncharacterized protein</fullName>
    </submittedName>
</protein>
<feature type="compositionally biased region" description="Basic and acidic residues" evidence="1">
    <location>
        <begin position="1"/>
        <end position="25"/>
    </location>
</feature>
<organism evidence="2 3">
    <name type="scientific">Actinacidiphila oryziradicis</name>
    <dbReference type="NCBI Taxonomy" id="2571141"/>
    <lineage>
        <taxon>Bacteria</taxon>
        <taxon>Bacillati</taxon>
        <taxon>Actinomycetota</taxon>
        <taxon>Actinomycetes</taxon>
        <taxon>Kitasatosporales</taxon>
        <taxon>Streptomycetaceae</taxon>
        <taxon>Actinacidiphila</taxon>
    </lineage>
</organism>
<proteinExistence type="predicted"/>
<dbReference type="Proteomes" id="UP000305778">
    <property type="component" value="Unassembled WGS sequence"/>
</dbReference>
<feature type="region of interest" description="Disordered" evidence="1">
    <location>
        <begin position="1"/>
        <end position="41"/>
    </location>
</feature>
<keyword evidence="3" id="KW-1185">Reference proteome</keyword>
<dbReference type="OrthoDB" id="3254802at2"/>
<evidence type="ECO:0000313" key="3">
    <source>
        <dbReference type="Proteomes" id="UP000305778"/>
    </source>
</evidence>